<sequence length="54" mass="6164">MQKLEGLQRLSFSLGQKSRILGKTEAVIIKSQSARGHQLNDVCRWADFTQQTFL</sequence>
<reference evidence="1" key="2">
    <citation type="journal article" date="2015" name="Fish Shellfish Immunol.">
        <title>Early steps in the European eel (Anguilla anguilla)-Vibrio vulnificus interaction in the gills: Role of the RtxA13 toxin.</title>
        <authorList>
            <person name="Callol A."/>
            <person name="Pajuelo D."/>
            <person name="Ebbesson L."/>
            <person name="Teles M."/>
            <person name="MacKenzie S."/>
            <person name="Amaro C."/>
        </authorList>
    </citation>
    <scope>NUCLEOTIDE SEQUENCE</scope>
</reference>
<protein>
    <submittedName>
        <fullName evidence="1">Uncharacterized protein</fullName>
    </submittedName>
</protein>
<dbReference type="EMBL" id="GBXM01058362">
    <property type="protein sequence ID" value="JAH50215.1"/>
    <property type="molecule type" value="Transcribed_RNA"/>
</dbReference>
<dbReference type="AlphaFoldDB" id="A0A0E9TBC7"/>
<accession>A0A0E9TBC7</accession>
<name>A0A0E9TBC7_ANGAN</name>
<evidence type="ECO:0000313" key="1">
    <source>
        <dbReference type="EMBL" id="JAH50215.1"/>
    </source>
</evidence>
<proteinExistence type="predicted"/>
<reference evidence="1" key="1">
    <citation type="submission" date="2014-11" db="EMBL/GenBank/DDBJ databases">
        <authorList>
            <person name="Amaro Gonzalez C."/>
        </authorList>
    </citation>
    <scope>NUCLEOTIDE SEQUENCE</scope>
</reference>
<organism evidence="1">
    <name type="scientific">Anguilla anguilla</name>
    <name type="common">European freshwater eel</name>
    <name type="synonym">Muraena anguilla</name>
    <dbReference type="NCBI Taxonomy" id="7936"/>
    <lineage>
        <taxon>Eukaryota</taxon>
        <taxon>Metazoa</taxon>
        <taxon>Chordata</taxon>
        <taxon>Craniata</taxon>
        <taxon>Vertebrata</taxon>
        <taxon>Euteleostomi</taxon>
        <taxon>Actinopterygii</taxon>
        <taxon>Neopterygii</taxon>
        <taxon>Teleostei</taxon>
        <taxon>Anguilliformes</taxon>
        <taxon>Anguillidae</taxon>
        <taxon>Anguilla</taxon>
    </lineage>
</organism>